<dbReference type="Proteomes" id="UP000244989">
    <property type="component" value="Unassembled WGS sequence"/>
</dbReference>
<keyword evidence="1" id="KW-0812">Transmembrane</keyword>
<name>A0A2U1T4U7_9CORY</name>
<sequence>MFTGIAIIALFQPWSLVFTMAAGVLLGIGNGGQNVFVTSLLMKAIPEDKRTTLISAFVFCIYSFVFASFVAGLFLTPANVIPFMICGGGITIALGVFSLTRKSLST</sequence>
<dbReference type="SUPFAM" id="SSF103473">
    <property type="entry name" value="MFS general substrate transporter"/>
    <property type="match status" value="1"/>
</dbReference>
<protein>
    <recommendedName>
        <fullName evidence="4">Major facilitator superfamily (MFS) profile domain-containing protein</fullName>
    </recommendedName>
</protein>
<reference evidence="3" key="1">
    <citation type="submission" date="2018-04" db="EMBL/GenBank/DDBJ databases">
        <authorList>
            <person name="Liu S."/>
            <person name="Wang Z."/>
            <person name="Li J."/>
        </authorList>
    </citation>
    <scope>NUCLEOTIDE SEQUENCE [LARGE SCALE GENOMIC DNA]</scope>
    <source>
        <strain evidence="3">2189</strain>
    </source>
</reference>
<feature type="transmembrane region" description="Helical" evidence="1">
    <location>
        <begin position="6"/>
        <end position="32"/>
    </location>
</feature>
<gene>
    <name evidence="2" type="ORF">DF222_09955</name>
</gene>
<accession>A0A2U1T4U7</accession>
<keyword evidence="3" id="KW-1185">Reference proteome</keyword>
<comment type="caution">
    <text evidence="2">The sequence shown here is derived from an EMBL/GenBank/DDBJ whole genome shotgun (WGS) entry which is preliminary data.</text>
</comment>
<dbReference type="InterPro" id="IPR036259">
    <property type="entry name" value="MFS_trans_sf"/>
</dbReference>
<dbReference type="EMBL" id="QEEZ01000022">
    <property type="protein sequence ID" value="PWC00995.1"/>
    <property type="molecule type" value="Genomic_DNA"/>
</dbReference>
<proteinExistence type="predicted"/>
<evidence type="ECO:0000313" key="2">
    <source>
        <dbReference type="EMBL" id="PWC00995.1"/>
    </source>
</evidence>
<keyword evidence="1" id="KW-1133">Transmembrane helix</keyword>
<organism evidence="2 3">
    <name type="scientific">Corynebacterium yudongzhengii</name>
    <dbReference type="NCBI Taxonomy" id="2080740"/>
    <lineage>
        <taxon>Bacteria</taxon>
        <taxon>Bacillati</taxon>
        <taxon>Actinomycetota</taxon>
        <taxon>Actinomycetes</taxon>
        <taxon>Mycobacteriales</taxon>
        <taxon>Corynebacteriaceae</taxon>
        <taxon>Corynebacterium</taxon>
    </lineage>
</organism>
<dbReference type="KEGG" id="cyz:C3B44_01260"/>
<evidence type="ECO:0008006" key="4">
    <source>
        <dbReference type="Google" id="ProtNLM"/>
    </source>
</evidence>
<evidence type="ECO:0000313" key="3">
    <source>
        <dbReference type="Proteomes" id="UP000244989"/>
    </source>
</evidence>
<feature type="transmembrane region" description="Helical" evidence="1">
    <location>
        <begin position="53"/>
        <end position="74"/>
    </location>
</feature>
<feature type="transmembrane region" description="Helical" evidence="1">
    <location>
        <begin position="80"/>
        <end position="100"/>
    </location>
</feature>
<evidence type="ECO:0000256" key="1">
    <source>
        <dbReference type="SAM" id="Phobius"/>
    </source>
</evidence>
<keyword evidence="1" id="KW-0472">Membrane</keyword>
<dbReference type="AlphaFoldDB" id="A0A2U1T4U7"/>